<proteinExistence type="predicted"/>
<gene>
    <name evidence="1" type="ORF">IQ227_08835</name>
</gene>
<evidence type="ECO:0000313" key="2">
    <source>
        <dbReference type="Proteomes" id="UP000606776"/>
    </source>
</evidence>
<accession>A0ABR9VEK0</accession>
<protein>
    <submittedName>
        <fullName evidence="1">Uncharacterized protein</fullName>
    </submittedName>
</protein>
<dbReference type="EMBL" id="JADEWB010000036">
    <property type="protein sequence ID" value="MBE9236132.1"/>
    <property type="molecule type" value="Genomic_DNA"/>
</dbReference>
<dbReference type="RefSeq" id="WP_193942506.1">
    <property type="nucleotide sequence ID" value="NZ_JADEWB010000036.1"/>
</dbReference>
<keyword evidence="2" id="KW-1185">Reference proteome</keyword>
<name>A0ABR9VEK0_9CYAN</name>
<dbReference type="Proteomes" id="UP000606776">
    <property type="component" value="Unassembled WGS sequence"/>
</dbReference>
<dbReference type="Gene3D" id="2.60.120.200">
    <property type="match status" value="1"/>
</dbReference>
<sequence>MTTTFSCLLTAKANVSPIEGTVSNTTIDAQRPGSNASVQITGADNSFVSFGTQIGQFGTNDFTVAFWVQTTESYRYFDLAGNRTAGSHGNFFCIRMTGKHESRPAGIISAEVDQDQNGTNYIGVESKTAGFNDY</sequence>
<comment type="caution">
    <text evidence="1">The sequence shown here is derived from an EMBL/GenBank/DDBJ whole genome shotgun (WGS) entry which is preliminary data.</text>
</comment>
<reference evidence="1 2" key="1">
    <citation type="submission" date="2020-10" db="EMBL/GenBank/DDBJ databases">
        <authorList>
            <person name="Castelo-Branco R."/>
            <person name="Eusebio N."/>
            <person name="Adriana R."/>
            <person name="Vieira A."/>
            <person name="Brugerolle De Fraissinette N."/>
            <person name="Rezende De Castro R."/>
            <person name="Schneider M.P."/>
            <person name="Vasconcelos V."/>
            <person name="Leao P.N."/>
        </authorList>
    </citation>
    <scope>NUCLEOTIDE SEQUENCE [LARGE SCALE GENOMIC DNA]</scope>
    <source>
        <strain evidence="1 2">LEGE 00250</strain>
    </source>
</reference>
<organism evidence="1 2">
    <name type="scientific">Sphaerospermopsis aphanizomenoides LEGE 00250</name>
    <dbReference type="NCBI Taxonomy" id="2777972"/>
    <lineage>
        <taxon>Bacteria</taxon>
        <taxon>Bacillati</taxon>
        <taxon>Cyanobacteriota</taxon>
        <taxon>Cyanophyceae</taxon>
        <taxon>Nostocales</taxon>
        <taxon>Aphanizomenonaceae</taxon>
        <taxon>Sphaerospermopsis</taxon>
        <taxon>Sphaerospermopsis aphanizomenoides</taxon>
    </lineage>
</organism>
<evidence type="ECO:0000313" key="1">
    <source>
        <dbReference type="EMBL" id="MBE9236132.1"/>
    </source>
</evidence>